<dbReference type="KEGG" id="izh:FEM41_15035"/>
<feature type="domain" description="Carbohydrate kinase FGGY N-terminal" evidence="5">
    <location>
        <begin position="6"/>
        <end position="250"/>
    </location>
</feature>
<dbReference type="PIRSF" id="PIRSF000538">
    <property type="entry name" value="GlpK"/>
    <property type="match status" value="1"/>
</dbReference>
<sequence length="512" mass="56189">MKDEFVMGIDNGGTVTKAAIYDSSGRAVAMASKSTVMLTPGEFHTERDIHELWAANVGVIKQAIESAGIDAAQIKGVAVTGHGNGLYLVDGDGNPVRNGIISTDSRAKAWVARWQSDPGFVSEILPKTMQSIWAGQPVALLAWLKDNEPQALQNTRHIFMVKDLIRFYLTGEAFLELTDISGTNLINVRDCCYDDALLEWWGLADIRSKLPPFRMSTECCGYITQEVAALTGLCAGTPVSGGVFDISASSVASGINDLNKMAIITGTWSINEYVTDQPVIDEALFMTSVYPIAGKWLITEASPTSASNLEWFINNFMESDKKDAAAHGRSVYELCNSLVASTTPEESHLLFFPFVFGSNAIPDASAGFIGVNSFHKKAHFLRAIYEGVAFSHLYHTERLRNLNPSLSRTIRIAGGVTNSPVWLQLFADIFQSTLEIVDVKEHGTLGTAMTAAVMVGWYDDVFAASNAMVHVSRTVTPNPENRQVYQDKYQLYKHLLSEMQSPWRSCSNYVTH</sequence>
<dbReference type="InterPro" id="IPR050406">
    <property type="entry name" value="FGGY_Carb_Kinase"/>
</dbReference>
<dbReference type="SUPFAM" id="SSF53067">
    <property type="entry name" value="Actin-like ATPase domain"/>
    <property type="match status" value="2"/>
</dbReference>
<dbReference type="PROSITE" id="PS00445">
    <property type="entry name" value="FGGY_KINASES_2"/>
    <property type="match status" value="1"/>
</dbReference>
<evidence type="ECO:0000313" key="8">
    <source>
        <dbReference type="Proteomes" id="UP000302163"/>
    </source>
</evidence>
<dbReference type="Pfam" id="PF00370">
    <property type="entry name" value="FGGY_N"/>
    <property type="match status" value="1"/>
</dbReference>
<gene>
    <name evidence="7" type="ORF">FEM41_15035</name>
</gene>
<evidence type="ECO:0000256" key="4">
    <source>
        <dbReference type="RuleBase" id="RU003733"/>
    </source>
</evidence>
<protein>
    <submittedName>
        <fullName evidence="7">Carbohydrate kinase</fullName>
    </submittedName>
</protein>
<comment type="similarity">
    <text evidence="1 4">Belongs to the FGGY kinase family.</text>
</comment>
<evidence type="ECO:0000313" key="7">
    <source>
        <dbReference type="EMBL" id="QCT20867.1"/>
    </source>
</evidence>
<evidence type="ECO:0000256" key="3">
    <source>
        <dbReference type="ARBA" id="ARBA00022777"/>
    </source>
</evidence>
<dbReference type="InterPro" id="IPR043129">
    <property type="entry name" value="ATPase_NBD"/>
</dbReference>
<evidence type="ECO:0000259" key="5">
    <source>
        <dbReference type="Pfam" id="PF00370"/>
    </source>
</evidence>
<proteinExistence type="inferred from homology"/>
<dbReference type="InterPro" id="IPR018484">
    <property type="entry name" value="FGGY_N"/>
</dbReference>
<reference evidence="7 8" key="1">
    <citation type="submission" date="2019-05" db="EMBL/GenBank/DDBJ databases">
        <title>Complete genome sequence of Izhakiella calystegiae KSNA2, an endophyte isolated from beach morning glory (Calystegia soldanella).</title>
        <authorList>
            <person name="Jiang L."/>
            <person name="Jeong J.C."/>
            <person name="Kim C.Y."/>
            <person name="Kim D.H."/>
            <person name="Kim S.W."/>
            <person name="Lee j."/>
        </authorList>
    </citation>
    <scope>NUCLEOTIDE SEQUENCE [LARGE SCALE GENOMIC DNA]</scope>
    <source>
        <strain evidence="7 8">KSNA2</strain>
    </source>
</reference>
<dbReference type="InterPro" id="IPR000577">
    <property type="entry name" value="Carb_kinase_FGGY"/>
</dbReference>
<dbReference type="InterPro" id="IPR018483">
    <property type="entry name" value="Carb_kinase_FGGY_CS"/>
</dbReference>
<dbReference type="Pfam" id="PF02782">
    <property type="entry name" value="FGGY_C"/>
    <property type="match status" value="1"/>
</dbReference>
<keyword evidence="3 4" id="KW-0418">Kinase</keyword>
<dbReference type="GO" id="GO:0016773">
    <property type="term" value="F:phosphotransferase activity, alcohol group as acceptor"/>
    <property type="evidence" value="ECO:0007669"/>
    <property type="project" value="InterPro"/>
</dbReference>
<dbReference type="Gene3D" id="3.30.420.40">
    <property type="match status" value="2"/>
</dbReference>
<dbReference type="OrthoDB" id="9805576at2"/>
<evidence type="ECO:0000259" key="6">
    <source>
        <dbReference type="Pfam" id="PF02782"/>
    </source>
</evidence>
<dbReference type="EMBL" id="CP040428">
    <property type="protein sequence ID" value="QCT20867.1"/>
    <property type="molecule type" value="Genomic_DNA"/>
</dbReference>
<dbReference type="PANTHER" id="PTHR43095">
    <property type="entry name" value="SUGAR KINASE"/>
    <property type="match status" value="1"/>
</dbReference>
<keyword evidence="2 4" id="KW-0808">Transferase</keyword>
<dbReference type="Proteomes" id="UP000302163">
    <property type="component" value="Chromosome"/>
</dbReference>
<keyword evidence="8" id="KW-1185">Reference proteome</keyword>
<dbReference type="CDD" id="cd07802">
    <property type="entry name" value="ASKHA_NBD_FGGY_EcLyxK-like"/>
    <property type="match status" value="1"/>
</dbReference>
<dbReference type="InterPro" id="IPR018485">
    <property type="entry name" value="FGGY_C"/>
</dbReference>
<organism evidence="7 8">
    <name type="scientific">Jejubacter calystegiae</name>
    <dbReference type="NCBI Taxonomy" id="2579935"/>
    <lineage>
        <taxon>Bacteria</taxon>
        <taxon>Pseudomonadati</taxon>
        <taxon>Pseudomonadota</taxon>
        <taxon>Gammaproteobacteria</taxon>
        <taxon>Enterobacterales</taxon>
        <taxon>Enterobacteriaceae</taxon>
        <taxon>Jejubacter</taxon>
    </lineage>
</organism>
<accession>A0A4V1G7U5</accession>
<dbReference type="PANTHER" id="PTHR43095:SF3">
    <property type="entry name" value="L-XYLULOSE_3-KETO-L-GULONATE KINASE"/>
    <property type="match status" value="1"/>
</dbReference>
<dbReference type="GO" id="GO:0005975">
    <property type="term" value="P:carbohydrate metabolic process"/>
    <property type="evidence" value="ECO:0007669"/>
    <property type="project" value="InterPro"/>
</dbReference>
<name>A0A4V1G7U5_9ENTR</name>
<dbReference type="RefSeq" id="WP_138096877.1">
    <property type="nucleotide sequence ID" value="NZ_CP040428.1"/>
</dbReference>
<evidence type="ECO:0000256" key="1">
    <source>
        <dbReference type="ARBA" id="ARBA00009156"/>
    </source>
</evidence>
<dbReference type="GO" id="GO:0016301">
    <property type="term" value="F:kinase activity"/>
    <property type="evidence" value="ECO:0007669"/>
    <property type="project" value="UniProtKB-KW"/>
</dbReference>
<feature type="domain" description="Carbohydrate kinase FGGY C-terminal" evidence="6">
    <location>
        <begin position="261"/>
        <end position="454"/>
    </location>
</feature>
<dbReference type="AlphaFoldDB" id="A0A4V1G7U5"/>
<evidence type="ECO:0000256" key="2">
    <source>
        <dbReference type="ARBA" id="ARBA00022679"/>
    </source>
</evidence>